<accession>A0ABU2L3S0</accession>
<evidence type="ECO:0008006" key="3">
    <source>
        <dbReference type="Google" id="ProtNLM"/>
    </source>
</evidence>
<reference evidence="2" key="1">
    <citation type="submission" date="2023-07" db="EMBL/GenBank/DDBJ databases">
        <title>30 novel species of actinomycetes from the DSMZ collection.</title>
        <authorList>
            <person name="Nouioui I."/>
        </authorList>
    </citation>
    <scope>NUCLEOTIDE SEQUENCE [LARGE SCALE GENOMIC DNA]</scope>
    <source>
        <strain evidence="2">DSM 44917</strain>
    </source>
</reference>
<evidence type="ECO:0000313" key="2">
    <source>
        <dbReference type="Proteomes" id="UP001183388"/>
    </source>
</evidence>
<proteinExistence type="predicted"/>
<sequence>MAENGSPARRLWQVYEPLHAVAYFAPETAEAMRGAGLKGFWMGYFGSRLAPMGAVDAAAAGAVCFPFAPRRVQRALPDAWRLAPPETVLNAYLGAVERVLERALPPGAQVARLAGLLERAVEGCSFEGRPLAAAWAAVERPASAVLRLWLAATILREHRGDGHTMALAHAGLTGLEASVTHVATGAVPREPLQSARGWTEEEWEEAERGLAARGLLDAEGRPTAAGEAVRRTVEEDTDRLAAGPVTALGEAGLEEAVALATPLARHLLDTGAVPAANPIGLPRP</sequence>
<dbReference type="Proteomes" id="UP001183388">
    <property type="component" value="Unassembled WGS sequence"/>
</dbReference>
<name>A0ABU2L3S0_9ACTN</name>
<organism evidence="1 2">
    <name type="scientific">Streptomyces boetiae</name>
    <dbReference type="NCBI Taxonomy" id="3075541"/>
    <lineage>
        <taxon>Bacteria</taxon>
        <taxon>Bacillati</taxon>
        <taxon>Actinomycetota</taxon>
        <taxon>Actinomycetes</taxon>
        <taxon>Kitasatosporales</taxon>
        <taxon>Streptomycetaceae</taxon>
        <taxon>Streptomyces</taxon>
    </lineage>
</organism>
<protein>
    <recommendedName>
        <fullName evidence="3">SalK</fullName>
    </recommendedName>
</protein>
<dbReference type="RefSeq" id="WP_311629131.1">
    <property type="nucleotide sequence ID" value="NZ_JAVREN010000004.1"/>
</dbReference>
<dbReference type="Pfam" id="PF21863">
    <property type="entry name" value="HTH_67"/>
    <property type="match status" value="1"/>
</dbReference>
<comment type="caution">
    <text evidence="1">The sequence shown here is derived from an EMBL/GenBank/DDBJ whole genome shotgun (WGS) entry which is preliminary data.</text>
</comment>
<dbReference type="InterPro" id="IPR054058">
    <property type="entry name" value="HTH_67"/>
</dbReference>
<keyword evidence="2" id="KW-1185">Reference proteome</keyword>
<dbReference type="NCBIfam" id="NF047719">
    <property type="entry name" value="SCO6745_fam_HTH"/>
    <property type="match status" value="1"/>
</dbReference>
<evidence type="ECO:0000313" key="1">
    <source>
        <dbReference type="EMBL" id="MDT0306212.1"/>
    </source>
</evidence>
<dbReference type="EMBL" id="JAVREN010000004">
    <property type="protein sequence ID" value="MDT0306212.1"/>
    <property type="molecule type" value="Genomic_DNA"/>
</dbReference>
<gene>
    <name evidence="1" type="ORF">RM780_04450</name>
</gene>